<reference evidence="3" key="1">
    <citation type="submission" date="2017-04" db="EMBL/GenBank/DDBJ databases">
        <authorList>
            <person name="Varghese N."/>
            <person name="Submissions S."/>
        </authorList>
    </citation>
    <scope>NUCLEOTIDE SEQUENCE [LARGE SCALE GENOMIC DNA]</scope>
    <source>
        <strain evidence="3">USBA 82</strain>
    </source>
</reference>
<dbReference type="EMBL" id="FXBB01000001">
    <property type="protein sequence ID" value="SMG10293.1"/>
    <property type="molecule type" value="Genomic_DNA"/>
</dbReference>
<evidence type="ECO:0000259" key="1">
    <source>
        <dbReference type="Pfam" id="PF00814"/>
    </source>
</evidence>
<dbReference type="AlphaFoldDB" id="A0A1X7I704"/>
<dbReference type="InterPro" id="IPR022496">
    <property type="entry name" value="T6A_TsaB"/>
</dbReference>
<evidence type="ECO:0000313" key="2">
    <source>
        <dbReference type="EMBL" id="SMG10293.1"/>
    </source>
</evidence>
<sequence length="223" mass="23805">MIRRILAIDCSNRFTCLGLVDEGMPVSEFNVDLGRSQGSLLPSCVDSFLKNSGTSIENIDAIGVTVGPGYFTGIRVALSYGVGLAKGLDIPVVPLSPLEALARAARPSVGERVIPCIRAGQGALYCAGFFVDQTGLNEIFAEGERDPEELSSAMSDIDATAGFVVTEERTLVGFDVSSKIDKLICIGGFALGETAWLHRAEVRSPHEIQARYYRSPGLGNFSK</sequence>
<dbReference type="Proteomes" id="UP000193355">
    <property type="component" value="Unassembled WGS sequence"/>
</dbReference>
<keyword evidence="3" id="KW-1185">Reference proteome</keyword>
<dbReference type="SUPFAM" id="SSF53067">
    <property type="entry name" value="Actin-like ATPase domain"/>
    <property type="match status" value="1"/>
</dbReference>
<dbReference type="STRING" id="561720.SAMN06275492_101188"/>
<proteinExistence type="predicted"/>
<name>A0A1X7I704_9BACT</name>
<protein>
    <submittedName>
        <fullName evidence="2">tRNA threonylcarbamoyladenosine biosynthesis protein TsaB</fullName>
    </submittedName>
</protein>
<dbReference type="PANTHER" id="PTHR11735">
    <property type="entry name" value="TRNA N6-ADENOSINE THREONYLCARBAMOYLTRANSFERASE"/>
    <property type="match status" value="1"/>
</dbReference>
<dbReference type="Gene3D" id="3.30.420.40">
    <property type="match status" value="2"/>
</dbReference>
<dbReference type="GO" id="GO:0005829">
    <property type="term" value="C:cytosol"/>
    <property type="evidence" value="ECO:0007669"/>
    <property type="project" value="TreeGrafter"/>
</dbReference>
<evidence type="ECO:0000313" key="3">
    <source>
        <dbReference type="Proteomes" id="UP000193355"/>
    </source>
</evidence>
<dbReference type="Pfam" id="PF00814">
    <property type="entry name" value="TsaD"/>
    <property type="match status" value="1"/>
</dbReference>
<dbReference type="NCBIfam" id="TIGR03725">
    <property type="entry name" value="T6A_YeaZ"/>
    <property type="match status" value="1"/>
</dbReference>
<dbReference type="InterPro" id="IPR000905">
    <property type="entry name" value="Gcp-like_dom"/>
</dbReference>
<gene>
    <name evidence="2" type="ORF">SAMN06275492_101188</name>
</gene>
<organism evidence="2 3">
    <name type="scientific">Dethiosulfovibrio salsuginis</name>
    <dbReference type="NCBI Taxonomy" id="561720"/>
    <lineage>
        <taxon>Bacteria</taxon>
        <taxon>Thermotogati</taxon>
        <taxon>Synergistota</taxon>
        <taxon>Synergistia</taxon>
        <taxon>Synergistales</taxon>
        <taxon>Dethiosulfovibrionaceae</taxon>
        <taxon>Dethiosulfovibrio</taxon>
    </lineage>
</organism>
<dbReference type="InterPro" id="IPR043129">
    <property type="entry name" value="ATPase_NBD"/>
</dbReference>
<dbReference type="OrthoDB" id="9784166at2"/>
<accession>A0A1X7I704</accession>
<feature type="domain" description="Gcp-like" evidence="1">
    <location>
        <begin position="40"/>
        <end position="132"/>
    </location>
</feature>
<dbReference type="GO" id="GO:0002949">
    <property type="term" value="P:tRNA threonylcarbamoyladenosine modification"/>
    <property type="evidence" value="ECO:0007669"/>
    <property type="project" value="InterPro"/>
</dbReference>
<dbReference type="PANTHER" id="PTHR11735:SF11">
    <property type="entry name" value="TRNA THREONYLCARBAMOYLADENOSINE BIOSYNTHESIS PROTEIN TSAB"/>
    <property type="match status" value="1"/>
</dbReference>
<dbReference type="RefSeq" id="WP_085543474.1">
    <property type="nucleotide sequence ID" value="NZ_FXBB01000001.1"/>
</dbReference>